<feature type="region of interest" description="Disordered" evidence="1">
    <location>
        <begin position="579"/>
        <end position="605"/>
    </location>
</feature>
<evidence type="ECO:0000256" key="1">
    <source>
        <dbReference type="SAM" id="MobiDB-lite"/>
    </source>
</evidence>
<dbReference type="Proteomes" id="UP001176521">
    <property type="component" value="Unassembled WGS sequence"/>
</dbReference>
<reference evidence="2" key="1">
    <citation type="journal article" date="2023" name="PhytoFront">
        <title>Draft Genome Resources of Seven Strains of Tilletia horrida, Causal Agent of Kernel Smut of Rice.</title>
        <authorList>
            <person name="Khanal S."/>
            <person name="Antony Babu S."/>
            <person name="Zhou X.G."/>
        </authorList>
    </citation>
    <scope>NUCLEOTIDE SEQUENCE</scope>
    <source>
        <strain evidence="2">TX3</strain>
    </source>
</reference>
<accession>A0AAN6G6E6</accession>
<name>A0AAN6G6E6_9BASI</name>
<feature type="compositionally biased region" description="Basic and acidic residues" evidence="1">
    <location>
        <begin position="24"/>
        <end position="37"/>
    </location>
</feature>
<organism evidence="2 3">
    <name type="scientific">Tilletia horrida</name>
    <dbReference type="NCBI Taxonomy" id="155126"/>
    <lineage>
        <taxon>Eukaryota</taxon>
        <taxon>Fungi</taxon>
        <taxon>Dikarya</taxon>
        <taxon>Basidiomycota</taxon>
        <taxon>Ustilaginomycotina</taxon>
        <taxon>Exobasidiomycetes</taxon>
        <taxon>Tilletiales</taxon>
        <taxon>Tilletiaceae</taxon>
        <taxon>Tilletia</taxon>
    </lineage>
</organism>
<gene>
    <name evidence="2" type="ORF">OC842_006875</name>
</gene>
<keyword evidence="3" id="KW-1185">Reference proteome</keyword>
<dbReference type="AlphaFoldDB" id="A0AAN6G6E6"/>
<sequence length="632" mass="69108">MSAETKLWGHDGGGEVYEGASRAATDHEDDHDDEPHVHTGTTSHPATPPAKELFDVAPKTQAKRRFPNALSNQSNCKRREAEPKHGAPADTDDWKAVYSYILNVAASAPTDPEKLAQMAINILCSRAAPTGSHQRREPAQDVTTLTENDEVASILARAMDEATTASNNVVHAAWREVLDWIIVTSTYRQALALKAINPKKIFTETGKTNRSEVTRRNKCLGALRWIWLAHALGDLAFLPVLMLMGDIAVSLEKMRKMKGATFAALVEFIQTGEDGRNGEDVWREGGEDGALRGAARFTVKFYIPAVLRYMSWFLKTNGGDGHLPAHVHWSQAAGGVEGKTTVGLVAAKDASANLAPRDMRITLTGSAGFSITTPGNAVLAGSYKSLLADQVSEVERERINWLTDRSLYGQMVDGIINDPVTYIEPARLIPSYSLLMGLDLDEEAALLKAVDDLLNAPPLPTYPTPRNIADDHKGSSKSELRMFYLTNHLDYGRLNRAQAHELDASIWAAHREMRSAVRTPRKRALPSPPTASRAESITRSSKRTRCVPALPSSAPPTPFSGANRPETLFLGLSNSATTLEESDADAEYSSDHEEEDSVGHFRTPANLKLRRQWLSAIASDQMMEDGGTEVES</sequence>
<protein>
    <submittedName>
        <fullName evidence="2">Uncharacterized protein</fullName>
    </submittedName>
</protein>
<proteinExistence type="predicted"/>
<feature type="compositionally biased region" description="Basic and acidic residues" evidence="1">
    <location>
        <begin position="77"/>
        <end position="90"/>
    </location>
</feature>
<evidence type="ECO:0000313" key="2">
    <source>
        <dbReference type="EMBL" id="KAK0521149.1"/>
    </source>
</evidence>
<feature type="compositionally biased region" description="Acidic residues" evidence="1">
    <location>
        <begin position="580"/>
        <end position="596"/>
    </location>
</feature>
<feature type="region of interest" description="Disordered" evidence="1">
    <location>
        <begin position="1"/>
        <end position="51"/>
    </location>
</feature>
<dbReference type="EMBL" id="JAPDMQ010000704">
    <property type="protein sequence ID" value="KAK0521149.1"/>
    <property type="molecule type" value="Genomic_DNA"/>
</dbReference>
<comment type="caution">
    <text evidence="2">The sequence shown here is derived from an EMBL/GenBank/DDBJ whole genome shotgun (WGS) entry which is preliminary data.</text>
</comment>
<evidence type="ECO:0000313" key="3">
    <source>
        <dbReference type="Proteomes" id="UP001176521"/>
    </source>
</evidence>
<feature type="region of interest" description="Disordered" evidence="1">
    <location>
        <begin position="517"/>
        <end position="566"/>
    </location>
</feature>
<feature type="region of interest" description="Disordered" evidence="1">
    <location>
        <begin position="64"/>
        <end position="90"/>
    </location>
</feature>